<dbReference type="InterPro" id="IPR015860">
    <property type="entry name" value="ABC_transpr_TagH-like"/>
</dbReference>
<evidence type="ECO:0000313" key="6">
    <source>
        <dbReference type="EMBL" id="KFI85481.1"/>
    </source>
</evidence>
<keyword evidence="4" id="KW-0067">ATP-binding</keyword>
<dbReference type="InterPro" id="IPR017871">
    <property type="entry name" value="ABC_transporter-like_CS"/>
</dbReference>
<dbReference type="InterPro" id="IPR003439">
    <property type="entry name" value="ABC_transporter-like_ATP-bd"/>
</dbReference>
<dbReference type="InterPro" id="IPR050683">
    <property type="entry name" value="Bact_Polysacc_Export_ATP-bd"/>
</dbReference>
<dbReference type="PANTHER" id="PTHR46743:SF2">
    <property type="entry name" value="TEICHOIC ACIDS EXPORT ATP-BINDING PROTEIN TAGH"/>
    <property type="match status" value="1"/>
</dbReference>
<keyword evidence="3" id="KW-0547">Nucleotide-binding</keyword>
<dbReference type="EMBL" id="JGZM01000008">
    <property type="protein sequence ID" value="KFI85481.1"/>
    <property type="molecule type" value="Genomic_DNA"/>
</dbReference>
<evidence type="ECO:0000256" key="1">
    <source>
        <dbReference type="ARBA" id="ARBA00005417"/>
    </source>
</evidence>
<dbReference type="GO" id="GO:0005524">
    <property type="term" value="F:ATP binding"/>
    <property type="evidence" value="ECO:0007669"/>
    <property type="project" value="UniProtKB-KW"/>
</dbReference>
<dbReference type="EC" id="3.6.3.40" evidence="6"/>
<dbReference type="GO" id="GO:0016887">
    <property type="term" value="F:ATP hydrolysis activity"/>
    <property type="evidence" value="ECO:0007669"/>
    <property type="project" value="InterPro"/>
</dbReference>
<comment type="caution">
    <text evidence="6">The sequence shown here is derived from an EMBL/GenBank/DDBJ whole genome shotgun (WGS) entry which is preliminary data.</text>
</comment>
<dbReference type="PROSITE" id="PS50893">
    <property type="entry name" value="ABC_TRANSPORTER_2"/>
    <property type="match status" value="1"/>
</dbReference>
<comment type="similarity">
    <text evidence="1">Belongs to the ABC transporter superfamily.</text>
</comment>
<dbReference type="RefSeq" id="WP_081885343.1">
    <property type="nucleotide sequence ID" value="NZ_JDTM01000003.1"/>
</dbReference>
<sequence>MSRDNNQDIVINVQNVTKSFKLPIDKASSLKQAIFNRIKGERGYVEQTVLRDVSFQIHKGDFFGIVGRNGSGKSTLLKLMAQIYSPNSGSITVNGTLIPFIELGVGFSPELSGHDNVYLNGALMGFSTHEIDKMYDDIVDFAELGNFMEQKIKNYSSGMLVRLAFSMAIRAQSDILLLDEILAVGDEAFQRKCYAYFAKLKKERKTVVLVTHSMDSVQMFCNKALMLEDGQITVLGKTSEVAKRYREVNNQVAEQIDSKDNIQSSDYVDLQCDFKNDVECNSLNFSVNIISKMDLDDIVLTFVIRRDTGEWVYRFASDEKIDTSINLKNGIKKQFCIKLQNIFPNGRFEVIANVKKRDRTIEYALEKVLTTFEVVNQSTYANDQYWKPKEEYTID</sequence>
<name>A0A087CQD1_9BIFI</name>
<dbReference type="GO" id="GO:0140359">
    <property type="term" value="F:ABC-type transporter activity"/>
    <property type="evidence" value="ECO:0007669"/>
    <property type="project" value="InterPro"/>
</dbReference>
<dbReference type="InterPro" id="IPR027417">
    <property type="entry name" value="P-loop_NTPase"/>
</dbReference>
<gene>
    <name evidence="6" type="ORF">BSAE_1334</name>
</gene>
<dbReference type="Pfam" id="PF00005">
    <property type="entry name" value="ABC_tran"/>
    <property type="match status" value="1"/>
</dbReference>
<evidence type="ECO:0000313" key="7">
    <source>
        <dbReference type="Proteomes" id="UP000029040"/>
    </source>
</evidence>
<dbReference type="SUPFAM" id="SSF52540">
    <property type="entry name" value="P-loop containing nucleoside triphosphate hydrolases"/>
    <property type="match status" value="1"/>
</dbReference>
<accession>A0A087CQD1</accession>
<evidence type="ECO:0000256" key="3">
    <source>
        <dbReference type="ARBA" id="ARBA00022741"/>
    </source>
</evidence>
<dbReference type="Gene3D" id="3.40.50.300">
    <property type="entry name" value="P-loop containing nucleotide triphosphate hydrolases"/>
    <property type="match status" value="1"/>
</dbReference>
<protein>
    <submittedName>
        <fullName evidence="6">Polysaccharide/polyolphosphate ABC transporter ATPase</fullName>
        <ecNumber evidence="6">3.6.3.40</ecNumber>
    </submittedName>
</protein>
<dbReference type="GO" id="GO:0016020">
    <property type="term" value="C:membrane"/>
    <property type="evidence" value="ECO:0007669"/>
    <property type="project" value="InterPro"/>
</dbReference>
<proteinExistence type="inferred from homology"/>
<evidence type="ECO:0000256" key="4">
    <source>
        <dbReference type="ARBA" id="ARBA00022840"/>
    </source>
</evidence>
<dbReference type="PANTHER" id="PTHR46743">
    <property type="entry name" value="TEICHOIC ACIDS EXPORT ATP-BINDING PROTEIN TAGH"/>
    <property type="match status" value="1"/>
</dbReference>
<dbReference type="CDD" id="cd03220">
    <property type="entry name" value="ABC_KpsT_Wzt"/>
    <property type="match status" value="1"/>
</dbReference>
<dbReference type="AlphaFoldDB" id="A0A087CQD1"/>
<keyword evidence="6" id="KW-0378">Hydrolase</keyword>
<evidence type="ECO:0000256" key="2">
    <source>
        <dbReference type="ARBA" id="ARBA00022448"/>
    </source>
</evidence>
<evidence type="ECO:0000259" key="5">
    <source>
        <dbReference type="PROSITE" id="PS50893"/>
    </source>
</evidence>
<dbReference type="Proteomes" id="UP000029040">
    <property type="component" value="Unassembled WGS sequence"/>
</dbReference>
<dbReference type="SMART" id="SM00382">
    <property type="entry name" value="AAA"/>
    <property type="match status" value="1"/>
</dbReference>
<dbReference type="PROSITE" id="PS00211">
    <property type="entry name" value="ABC_TRANSPORTER_1"/>
    <property type="match status" value="1"/>
</dbReference>
<organism evidence="6 7">
    <name type="scientific">Bifidobacterium pullorum subsp. saeculare DSM 6531 = LMG 14934</name>
    <dbReference type="NCBI Taxonomy" id="1437611"/>
    <lineage>
        <taxon>Bacteria</taxon>
        <taxon>Bacillati</taxon>
        <taxon>Actinomycetota</taxon>
        <taxon>Actinomycetes</taxon>
        <taxon>Bifidobacteriales</taxon>
        <taxon>Bifidobacteriaceae</taxon>
        <taxon>Bifidobacterium</taxon>
    </lineage>
</organism>
<dbReference type="InterPro" id="IPR003593">
    <property type="entry name" value="AAA+_ATPase"/>
</dbReference>
<keyword evidence="2" id="KW-0813">Transport</keyword>
<feature type="domain" description="ABC transporter" evidence="5">
    <location>
        <begin position="11"/>
        <end position="254"/>
    </location>
</feature>
<reference evidence="6 7" key="1">
    <citation type="submission" date="2014-03" db="EMBL/GenBank/DDBJ databases">
        <title>Genomics of Bifidobacteria.</title>
        <authorList>
            <person name="Ventura M."/>
            <person name="Milani C."/>
            <person name="Lugli G.A."/>
        </authorList>
    </citation>
    <scope>NUCLEOTIDE SEQUENCE [LARGE SCALE GENOMIC DNA]</scope>
    <source>
        <strain evidence="6 7">LMG 14934</strain>
    </source>
</reference>